<feature type="chain" id="PRO_5040132354" description="Peptidase S28" evidence="6">
    <location>
        <begin position="19"/>
        <end position="477"/>
    </location>
</feature>
<dbReference type="PANTHER" id="PTHR11010:SF38">
    <property type="entry name" value="LYSOSOMAL PRO-X CARBOXYPEPTIDASE"/>
    <property type="match status" value="1"/>
</dbReference>
<comment type="similarity">
    <text evidence="1">Belongs to the peptidase S28 family.</text>
</comment>
<dbReference type="InterPro" id="IPR042269">
    <property type="entry name" value="Ser_carbopepase_S28_SKS"/>
</dbReference>
<evidence type="ECO:0008006" key="9">
    <source>
        <dbReference type="Google" id="ProtNLM"/>
    </source>
</evidence>
<evidence type="ECO:0000256" key="3">
    <source>
        <dbReference type="ARBA" id="ARBA00022729"/>
    </source>
</evidence>
<keyword evidence="2" id="KW-0645">Protease</keyword>
<dbReference type="Proteomes" id="UP000799444">
    <property type="component" value="Unassembled WGS sequence"/>
</dbReference>
<dbReference type="InterPro" id="IPR029058">
    <property type="entry name" value="AB_hydrolase_fold"/>
</dbReference>
<dbReference type="Pfam" id="PF05577">
    <property type="entry name" value="Peptidase_S28"/>
    <property type="match status" value="1"/>
</dbReference>
<dbReference type="GO" id="GO:0006508">
    <property type="term" value="P:proteolysis"/>
    <property type="evidence" value="ECO:0007669"/>
    <property type="project" value="UniProtKB-KW"/>
</dbReference>
<evidence type="ECO:0000256" key="1">
    <source>
        <dbReference type="ARBA" id="ARBA00011079"/>
    </source>
</evidence>
<keyword evidence="4" id="KW-0378">Hydrolase</keyword>
<dbReference type="GO" id="GO:0070008">
    <property type="term" value="F:serine-type exopeptidase activity"/>
    <property type="evidence" value="ECO:0007669"/>
    <property type="project" value="InterPro"/>
</dbReference>
<keyword evidence="3 6" id="KW-0732">Signal</keyword>
<evidence type="ECO:0000256" key="6">
    <source>
        <dbReference type="SAM" id="SignalP"/>
    </source>
</evidence>
<proteinExistence type="inferred from homology"/>
<evidence type="ECO:0000256" key="2">
    <source>
        <dbReference type="ARBA" id="ARBA00022670"/>
    </source>
</evidence>
<dbReference type="InterPro" id="IPR008758">
    <property type="entry name" value="Peptidase_S28"/>
</dbReference>
<accession>A0A9P4QWU5</accession>
<dbReference type="PANTHER" id="PTHR11010">
    <property type="entry name" value="PROTEASE S28 PRO-X CARBOXYPEPTIDASE-RELATED"/>
    <property type="match status" value="1"/>
</dbReference>
<dbReference type="GO" id="GO:0008239">
    <property type="term" value="F:dipeptidyl-peptidase activity"/>
    <property type="evidence" value="ECO:0007669"/>
    <property type="project" value="TreeGrafter"/>
</dbReference>
<organism evidence="7 8">
    <name type="scientific">Polyplosphaeria fusca</name>
    <dbReference type="NCBI Taxonomy" id="682080"/>
    <lineage>
        <taxon>Eukaryota</taxon>
        <taxon>Fungi</taxon>
        <taxon>Dikarya</taxon>
        <taxon>Ascomycota</taxon>
        <taxon>Pezizomycotina</taxon>
        <taxon>Dothideomycetes</taxon>
        <taxon>Pleosporomycetidae</taxon>
        <taxon>Pleosporales</taxon>
        <taxon>Tetraplosphaeriaceae</taxon>
        <taxon>Polyplosphaeria</taxon>
    </lineage>
</organism>
<dbReference type="OrthoDB" id="1735038at2759"/>
<comment type="caution">
    <text evidence="7">The sequence shown here is derived from an EMBL/GenBank/DDBJ whole genome shotgun (WGS) entry which is preliminary data.</text>
</comment>
<dbReference type="Gene3D" id="3.40.50.1820">
    <property type="entry name" value="alpha/beta hydrolase"/>
    <property type="match status" value="1"/>
</dbReference>
<sequence>MQHVLYALVTLACAAASASTPTPEAACEYRHLTQRTDHFGKHNGSFQQRFSIIDDYFKPGGPILLFQGEETDLLDCANDTILYEWAQELGGLAVSLEHRYFGPSKPFGNASTTNANFKFLTLDNVMADAVEFIAQLRANMSDAKDSKVVVASGSYGGFLTGAFRLNHPDTFDVAVASAGPAMGFGDASDPESYNWYNWLNRLYLDHSLEASLKIKDAFSVLLERLVTNDTSTLQQELDLCTPVAPGNMTQAALLEVLLGQVFSMAPEFNYPYANPGRTPIATPFFKILDIALNQSDPMKLLLEANRMWYTPAGATCLDFEHPTEFVRTFGVPLINYEVWGYITCTYVPITTTGFTANGTIFPTRTLDMALQAAACEAQYGALMLSKAEMETRYHFSPEEIQKSTHIIWSKGEYDPTSGVEPLALPLVADRHASRTLYAMDVAHREDLFRSHENDRESTKRLRKQELEIIKSWLSDDI</sequence>
<feature type="signal peptide" evidence="6">
    <location>
        <begin position="1"/>
        <end position="18"/>
    </location>
</feature>
<dbReference type="Gene3D" id="1.20.120.980">
    <property type="entry name" value="Serine carboxypeptidase S28, SKS domain"/>
    <property type="match status" value="1"/>
</dbReference>
<evidence type="ECO:0000256" key="4">
    <source>
        <dbReference type="ARBA" id="ARBA00022801"/>
    </source>
</evidence>
<dbReference type="SUPFAM" id="SSF53474">
    <property type="entry name" value="alpha/beta-Hydrolases"/>
    <property type="match status" value="1"/>
</dbReference>
<name>A0A9P4QWU5_9PLEO</name>
<keyword evidence="5" id="KW-0325">Glycoprotein</keyword>
<evidence type="ECO:0000313" key="7">
    <source>
        <dbReference type="EMBL" id="KAF2732728.1"/>
    </source>
</evidence>
<keyword evidence="8" id="KW-1185">Reference proteome</keyword>
<gene>
    <name evidence="7" type="ORF">EJ04DRAFT_565719</name>
</gene>
<dbReference type="AlphaFoldDB" id="A0A9P4QWU5"/>
<dbReference type="EMBL" id="ML996172">
    <property type="protein sequence ID" value="KAF2732728.1"/>
    <property type="molecule type" value="Genomic_DNA"/>
</dbReference>
<evidence type="ECO:0000256" key="5">
    <source>
        <dbReference type="ARBA" id="ARBA00023180"/>
    </source>
</evidence>
<evidence type="ECO:0000313" key="8">
    <source>
        <dbReference type="Proteomes" id="UP000799444"/>
    </source>
</evidence>
<protein>
    <recommendedName>
        <fullName evidence="9">Peptidase S28</fullName>
    </recommendedName>
</protein>
<reference evidence="7" key="1">
    <citation type="journal article" date="2020" name="Stud. Mycol.">
        <title>101 Dothideomycetes genomes: a test case for predicting lifestyles and emergence of pathogens.</title>
        <authorList>
            <person name="Haridas S."/>
            <person name="Albert R."/>
            <person name="Binder M."/>
            <person name="Bloem J."/>
            <person name="Labutti K."/>
            <person name="Salamov A."/>
            <person name="Andreopoulos B."/>
            <person name="Baker S."/>
            <person name="Barry K."/>
            <person name="Bills G."/>
            <person name="Bluhm B."/>
            <person name="Cannon C."/>
            <person name="Castanera R."/>
            <person name="Culley D."/>
            <person name="Daum C."/>
            <person name="Ezra D."/>
            <person name="Gonzalez J."/>
            <person name="Henrissat B."/>
            <person name="Kuo A."/>
            <person name="Liang C."/>
            <person name="Lipzen A."/>
            <person name="Lutzoni F."/>
            <person name="Magnuson J."/>
            <person name="Mondo S."/>
            <person name="Nolan M."/>
            <person name="Ohm R."/>
            <person name="Pangilinan J."/>
            <person name="Park H.-J."/>
            <person name="Ramirez L."/>
            <person name="Alfaro M."/>
            <person name="Sun H."/>
            <person name="Tritt A."/>
            <person name="Yoshinaga Y."/>
            <person name="Zwiers L.-H."/>
            <person name="Turgeon B."/>
            <person name="Goodwin S."/>
            <person name="Spatafora J."/>
            <person name="Crous P."/>
            <person name="Grigoriev I."/>
        </authorList>
    </citation>
    <scope>NUCLEOTIDE SEQUENCE</scope>
    <source>
        <strain evidence="7">CBS 125425</strain>
    </source>
</reference>